<keyword evidence="2" id="KW-0238">DNA-binding</keyword>
<dbReference type="CDD" id="cd07377">
    <property type="entry name" value="WHTH_GntR"/>
    <property type="match status" value="1"/>
</dbReference>
<reference evidence="6" key="1">
    <citation type="journal article" date="2019" name="Int. J. Syst. Evol. Microbiol.">
        <title>The Global Catalogue of Microorganisms (GCM) 10K type strain sequencing project: providing services to taxonomists for standard genome sequencing and annotation.</title>
        <authorList>
            <consortium name="The Broad Institute Genomics Platform"/>
            <consortium name="The Broad Institute Genome Sequencing Center for Infectious Disease"/>
            <person name="Wu L."/>
            <person name="Ma J."/>
        </authorList>
    </citation>
    <scope>NUCLEOTIDE SEQUENCE [LARGE SCALE GENOMIC DNA]</scope>
    <source>
        <strain evidence="6">CGMCC 1.16305</strain>
    </source>
</reference>
<keyword evidence="1" id="KW-0805">Transcription regulation</keyword>
<comment type="caution">
    <text evidence="5">The sequence shown here is derived from an EMBL/GenBank/DDBJ whole genome shotgun (WGS) entry which is preliminary data.</text>
</comment>
<evidence type="ECO:0000259" key="4">
    <source>
        <dbReference type="PROSITE" id="PS50949"/>
    </source>
</evidence>
<organism evidence="5 6">
    <name type="scientific">Scopulibacillus cellulosilyticus</name>
    <dbReference type="NCBI Taxonomy" id="2665665"/>
    <lineage>
        <taxon>Bacteria</taxon>
        <taxon>Bacillati</taxon>
        <taxon>Bacillota</taxon>
        <taxon>Bacilli</taxon>
        <taxon>Bacillales</taxon>
        <taxon>Sporolactobacillaceae</taxon>
        <taxon>Scopulibacillus</taxon>
    </lineage>
</organism>
<accession>A0ABW2PU71</accession>
<evidence type="ECO:0000313" key="6">
    <source>
        <dbReference type="Proteomes" id="UP001596505"/>
    </source>
</evidence>
<dbReference type="InterPro" id="IPR000524">
    <property type="entry name" value="Tscrpt_reg_HTH_GntR"/>
</dbReference>
<dbReference type="PROSITE" id="PS50949">
    <property type="entry name" value="HTH_GNTR"/>
    <property type="match status" value="1"/>
</dbReference>
<dbReference type="Pfam" id="PF00392">
    <property type="entry name" value="GntR"/>
    <property type="match status" value="1"/>
</dbReference>
<name>A0ABW2PU71_9BACL</name>
<dbReference type="InterPro" id="IPR008920">
    <property type="entry name" value="TF_FadR/GntR_C"/>
</dbReference>
<evidence type="ECO:0000313" key="5">
    <source>
        <dbReference type="EMBL" id="MFC7391820.1"/>
    </source>
</evidence>
<dbReference type="InterPro" id="IPR036390">
    <property type="entry name" value="WH_DNA-bd_sf"/>
</dbReference>
<gene>
    <name evidence="5" type="ORF">ACFQRG_02275</name>
</gene>
<evidence type="ECO:0000256" key="2">
    <source>
        <dbReference type="ARBA" id="ARBA00023125"/>
    </source>
</evidence>
<proteinExistence type="predicted"/>
<dbReference type="Gene3D" id="1.10.10.10">
    <property type="entry name" value="Winged helix-like DNA-binding domain superfamily/Winged helix DNA-binding domain"/>
    <property type="match status" value="1"/>
</dbReference>
<sequence>MALKKAMRSSLVDQVVSQLESLIESGGWPVGEKIPPEPELVEQLGVSRNTIREAVRALIHTGMLEARQGDGTYVRSQTDFGAAMERRLQKSSVLETMEVRYCLEREAARLASLRRTDEDIKNLRESLAKRDYFFKQSDNPEEHVKADIDLHNTVFEATHNSVLIDLYKHMSQSLQNSISSTMDGDDHLSEENFKAHHKLVEAIIKQDPEAAEEAVRIHIETASQVALQKETREKGTKNGK</sequence>
<dbReference type="PRINTS" id="PR00035">
    <property type="entry name" value="HTHGNTR"/>
</dbReference>
<evidence type="ECO:0000256" key="3">
    <source>
        <dbReference type="ARBA" id="ARBA00023163"/>
    </source>
</evidence>
<dbReference type="SUPFAM" id="SSF46785">
    <property type="entry name" value="Winged helix' DNA-binding domain"/>
    <property type="match status" value="1"/>
</dbReference>
<feature type="domain" description="HTH gntR-type" evidence="4">
    <location>
        <begin position="9"/>
        <end position="77"/>
    </location>
</feature>
<dbReference type="InterPro" id="IPR036388">
    <property type="entry name" value="WH-like_DNA-bd_sf"/>
</dbReference>
<dbReference type="EMBL" id="JBHTCO010000002">
    <property type="protein sequence ID" value="MFC7391820.1"/>
    <property type="molecule type" value="Genomic_DNA"/>
</dbReference>
<dbReference type="PANTHER" id="PTHR43537:SF47">
    <property type="entry name" value="REGULATORY PROTEIN GNTR HTH"/>
    <property type="match status" value="1"/>
</dbReference>
<dbReference type="SMART" id="SM00345">
    <property type="entry name" value="HTH_GNTR"/>
    <property type="match status" value="1"/>
</dbReference>
<dbReference type="Pfam" id="PF07729">
    <property type="entry name" value="FCD"/>
    <property type="match status" value="1"/>
</dbReference>
<dbReference type="RefSeq" id="WP_380963186.1">
    <property type="nucleotide sequence ID" value="NZ_JBHTCO010000002.1"/>
</dbReference>
<keyword evidence="6" id="KW-1185">Reference proteome</keyword>
<dbReference type="InterPro" id="IPR011711">
    <property type="entry name" value="GntR_C"/>
</dbReference>
<dbReference type="Gene3D" id="1.20.120.530">
    <property type="entry name" value="GntR ligand-binding domain-like"/>
    <property type="match status" value="1"/>
</dbReference>
<dbReference type="SUPFAM" id="SSF48008">
    <property type="entry name" value="GntR ligand-binding domain-like"/>
    <property type="match status" value="1"/>
</dbReference>
<protein>
    <submittedName>
        <fullName evidence="5">FadR/GntR family transcriptional regulator</fullName>
    </submittedName>
</protein>
<dbReference type="Proteomes" id="UP001596505">
    <property type="component" value="Unassembled WGS sequence"/>
</dbReference>
<keyword evidence="3" id="KW-0804">Transcription</keyword>
<evidence type="ECO:0000256" key="1">
    <source>
        <dbReference type="ARBA" id="ARBA00023015"/>
    </source>
</evidence>
<dbReference type="SMART" id="SM00895">
    <property type="entry name" value="FCD"/>
    <property type="match status" value="1"/>
</dbReference>
<dbReference type="PANTHER" id="PTHR43537">
    <property type="entry name" value="TRANSCRIPTIONAL REGULATOR, GNTR FAMILY"/>
    <property type="match status" value="1"/>
</dbReference>